<organism evidence="1 2">
    <name type="scientific">Algoriphagus antarcticus</name>
    <dbReference type="NCBI Taxonomy" id="238540"/>
    <lineage>
        <taxon>Bacteria</taxon>
        <taxon>Pseudomonadati</taxon>
        <taxon>Bacteroidota</taxon>
        <taxon>Cytophagia</taxon>
        <taxon>Cytophagales</taxon>
        <taxon>Cyclobacteriaceae</taxon>
        <taxon>Algoriphagus</taxon>
    </lineage>
</organism>
<sequence>MTDFFFFLIKWKHSEYCNKKRFKSGDLNQMGLFLTAKITKKAPTQSLTINACITPGIQPIIVSIRLIINVEPKPCFVKTANGGKSMLSIIVSGDISFYVLRLVKFFFSSFF</sequence>
<proteinExistence type="predicted"/>
<gene>
    <name evidence="1" type="ORF">C8N25_118104</name>
</gene>
<evidence type="ECO:0000313" key="1">
    <source>
        <dbReference type="EMBL" id="REG83459.1"/>
    </source>
</evidence>
<comment type="caution">
    <text evidence="1">The sequence shown here is derived from an EMBL/GenBank/DDBJ whole genome shotgun (WGS) entry which is preliminary data.</text>
</comment>
<dbReference type="EMBL" id="QUNF01000018">
    <property type="protein sequence ID" value="REG83459.1"/>
    <property type="molecule type" value="Genomic_DNA"/>
</dbReference>
<name>A0A3E0DLG8_9BACT</name>
<dbReference type="Proteomes" id="UP000256405">
    <property type="component" value="Unassembled WGS sequence"/>
</dbReference>
<evidence type="ECO:0000313" key="2">
    <source>
        <dbReference type="Proteomes" id="UP000256405"/>
    </source>
</evidence>
<dbReference type="AlphaFoldDB" id="A0A3E0DLG8"/>
<reference evidence="1 2" key="1">
    <citation type="submission" date="2018-08" db="EMBL/GenBank/DDBJ databases">
        <title>Genomic Encyclopedia of Archaeal and Bacterial Type Strains, Phase II (KMG-II): from individual species to whole genera.</title>
        <authorList>
            <person name="Goeker M."/>
        </authorList>
    </citation>
    <scope>NUCLEOTIDE SEQUENCE [LARGE SCALE GENOMIC DNA]</scope>
    <source>
        <strain evidence="1 2">DSM 15986</strain>
    </source>
</reference>
<protein>
    <submittedName>
        <fullName evidence="1">Uncharacterized protein</fullName>
    </submittedName>
</protein>
<keyword evidence="2" id="KW-1185">Reference proteome</keyword>
<accession>A0A3E0DLG8</accession>